<feature type="non-terminal residue" evidence="2">
    <location>
        <position position="1"/>
    </location>
</feature>
<sequence length="111" mass="11839">NNPVKIHTIMSDIDCAIGSDGHLKDASKIKWFNDPDDKEPLSSPTQKKSQQLHPFFTSTASPTTVIAGAQCSSRASRPSTRIIDPDNVASASSTQGKHKAGDGPVTMHRVA</sequence>
<dbReference type="Proteomes" id="UP000092154">
    <property type="component" value="Unassembled WGS sequence"/>
</dbReference>
<feature type="region of interest" description="Disordered" evidence="1">
    <location>
        <begin position="71"/>
        <end position="111"/>
    </location>
</feature>
<protein>
    <submittedName>
        <fullName evidence="2">Uncharacterized protein</fullName>
    </submittedName>
</protein>
<name>A0A1B7MLU9_9AGAM</name>
<accession>A0A1B7MLU9</accession>
<dbReference type="AlphaFoldDB" id="A0A1B7MLU9"/>
<gene>
    <name evidence="2" type="ORF">K503DRAFT_700221</name>
</gene>
<reference evidence="2 3" key="1">
    <citation type="submission" date="2016-06" db="EMBL/GenBank/DDBJ databases">
        <title>Comparative genomics of the ectomycorrhizal sister species Rhizopogon vinicolor and Rhizopogon vesiculosus (Basidiomycota: Boletales) reveals a divergence of the mating type B locus.</title>
        <authorList>
            <consortium name="DOE Joint Genome Institute"/>
            <person name="Mujic A.B."/>
            <person name="Kuo A."/>
            <person name="Tritt A."/>
            <person name="Lipzen A."/>
            <person name="Chen C."/>
            <person name="Johnson J."/>
            <person name="Sharma A."/>
            <person name="Barry K."/>
            <person name="Grigoriev I.V."/>
            <person name="Spatafora J.W."/>
        </authorList>
    </citation>
    <scope>NUCLEOTIDE SEQUENCE [LARGE SCALE GENOMIC DNA]</scope>
    <source>
        <strain evidence="2 3">AM-OR11-026</strain>
    </source>
</reference>
<dbReference type="OrthoDB" id="3260017at2759"/>
<feature type="region of interest" description="Disordered" evidence="1">
    <location>
        <begin position="31"/>
        <end position="52"/>
    </location>
</feature>
<evidence type="ECO:0000313" key="3">
    <source>
        <dbReference type="Proteomes" id="UP000092154"/>
    </source>
</evidence>
<keyword evidence="3" id="KW-1185">Reference proteome</keyword>
<feature type="compositionally biased region" description="Polar residues" evidence="1">
    <location>
        <begin position="42"/>
        <end position="52"/>
    </location>
</feature>
<evidence type="ECO:0000256" key="1">
    <source>
        <dbReference type="SAM" id="MobiDB-lite"/>
    </source>
</evidence>
<dbReference type="InParanoid" id="A0A1B7MLU9"/>
<evidence type="ECO:0000313" key="2">
    <source>
        <dbReference type="EMBL" id="OAX33559.1"/>
    </source>
</evidence>
<feature type="compositionally biased region" description="Basic and acidic residues" evidence="1">
    <location>
        <begin position="31"/>
        <end position="40"/>
    </location>
</feature>
<organism evidence="2 3">
    <name type="scientific">Rhizopogon vinicolor AM-OR11-026</name>
    <dbReference type="NCBI Taxonomy" id="1314800"/>
    <lineage>
        <taxon>Eukaryota</taxon>
        <taxon>Fungi</taxon>
        <taxon>Dikarya</taxon>
        <taxon>Basidiomycota</taxon>
        <taxon>Agaricomycotina</taxon>
        <taxon>Agaricomycetes</taxon>
        <taxon>Agaricomycetidae</taxon>
        <taxon>Boletales</taxon>
        <taxon>Suillineae</taxon>
        <taxon>Rhizopogonaceae</taxon>
        <taxon>Rhizopogon</taxon>
    </lineage>
</organism>
<dbReference type="EMBL" id="KV448748">
    <property type="protein sequence ID" value="OAX33559.1"/>
    <property type="molecule type" value="Genomic_DNA"/>
</dbReference>
<proteinExistence type="predicted"/>